<feature type="compositionally biased region" description="Low complexity" evidence="1">
    <location>
        <begin position="200"/>
        <end position="226"/>
    </location>
</feature>
<feature type="chain" id="PRO_5007860779" evidence="2">
    <location>
        <begin position="29"/>
        <end position="293"/>
    </location>
</feature>
<dbReference type="OrthoDB" id="3267335at2759"/>
<name>A0A165KF22_EXIGL</name>
<evidence type="ECO:0000313" key="4">
    <source>
        <dbReference type="Proteomes" id="UP000077266"/>
    </source>
</evidence>
<protein>
    <submittedName>
        <fullName evidence="3">Uncharacterized protein</fullName>
    </submittedName>
</protein>
<feature type="compositionally biased region" description="Polar residues" evidence="1">
    <location>
        <begin position="239"/>
        <end position="255"/>
    </location>
</feature>
<gene>
    <name evidence="3" type="ORF">EXIGLDRAFT_833733</name>
</gene>
<dbReference type="InParanoid" id="A0A165KF22"/>
<dbReference type="STRING" id="1314781.A0A165KF22"/>
<evidence type="ECO:0000313" key="3">
    <source>
        <dbReference type="EMBL" id="KZV96237.1"/>
    </source>
</evidence>
<organism evidence="3 4">
    <name type="scientific">Exidia glandulosa HHB12029</name>
    <dbReference type="NCBI Taxonomy" id="1314781"/>
    <lineage>
        <taxon>Eukaryota</taxon>
        <taxon>Fungi</taxon>
        <taxon>Dikarya</taxon>
        <taxon>Basidiomycota</taxon>
        <taxon>Agaricomycotina</taxon>
        <taxon>Agaricomycetes</taxon>
        <taxon>Auriculariales</taxon>
        <taxon>Exidiaceae</taxon>
        <taxon>Exidia</taxon>
    </lineage>
</organism>
<dbReference type="Proteomes" id="UP000077266">
    <property type="component" value="Unassembled WGS sequence"/>
</dbReference>
<sequence>MVGRWRLLCPTFVLYFFALFTTRTHAQAAELVNGQQFTRGLAVIDAPAPNSQHNAPGNMPIAIDVSGNGKLQSLGDNSRFESLDLFLVSDQVGANGVNITVSSGPTLLEGEPGSTVKHLDFAIPACLPAGNYNLTFYEASMFQGQAVYAITTVSIKLASKAASGGDANFSCISPPPTVPEAQPQAQSPLTFAPFAPDAPPLSTATSSAPSESTPPAVPPTSSSVSADEPDPPPDDPSSGRVQQDPTMMQASPSTSATPGGFFVPVAANSFRLVLLPPWTVSAAAFVCSFVYLL</sequence>
<feature type="signal peptide" evidence="2">
    <location>
        <begin position="1"/>
        <end position="28"/>
    </location>
</feature>
<reference evidence="3 4" key="1">
    <citation type="journal article" date="2016" name="Mol. Biol. Evol.">
        <title>Comparative Genomics of Early-Diverging Mushroom-Forming Fungi Provides Insights into the Origins of Lignocellulose Decay Capabilities.</title>
        <authorList>
            <person name="Nagy L.G."/>
            <person name="Riley R."/>
            <person name="Tritt A."/>
            <person name="Adam C."/>
            <person name="Daum C."/>
            <person name="Floudas D."/>
            <person name="Sun H."/>
            <person name="Yadav J.S."/>
            <person name="Pangilinan J."/>
            <person name="Larsson K.H."/>
            <person name="Matsuura K."/>
            <person name="Barry K."/>
            <person name="Labutti K."/>
            <person name="Kuo R."/>
            <person name="Ohm R.A."/>
            <person name="Bhattacharya S.S."/>
            <person name="Shirouzu T."/>
            <person name="Yoshinaga Y."/>
            <person name="Martin F.M."/>
            <person name="Grigoriev I.V."/>
            <person name="Hibbett D.S."/>
        </authorList>
    </citation>
    <scope>NUCLEOTIDE SEQUENCE [LARGE SCALE GENOMIC DNA]</scope>
    <source>
        <strain evidence="3 4">HHB12029</strain>
    </source>
</reference>
<keyword evidence="4" id="KW-1185">Reference proteome</keyword>
<proteinExistence type="predicted"/>
<keyword evidence="2" id="KW-0732">Signal</keyword>
<feature type="region of interest" description="Disordered" evidence="1">
    <location>
        <begin position="173"/>
        <end position="255"/>
    </location>
</feature>
<accession>A0A165KF22</accession>
<dbReference type="AlphaFoldDB" id="A0A165KF22"/>
<evidence type="ECO:0000256" key="2">
    <source>
        <dbReference type="SAM" id="SignalP"/>
    </source>
</evidence>
<evidence type="ECO:0000256" key="1">
    <source>
        <dbReference type="SAM" id="MobiDB-lite"/>
    </source>
</evidence>
<dbReference type="EMBL" id="KV425945">
    <property type="protein sequence ID" value="KZV96237.1"/>
    <property type="molecule type" value="Genomic_DNA"/>
</dbReference>